<dbReference type="PANTHER" id="PTHR34821">
    <property type="entry name" value="INNER MEMBRANE PROTEIN YDCZ"/>
    <property type="match status" value="1"/>
</dbReference>
<feature type="transmembrane region" description="Helical" evidence="1">
    <location>
        <begin position="168"/>
        <end position="188"/>
    </location>
</feature>
<evidence type="ECO:0000256" key="1">
    <source>
        <dbReference type="SAM" id="Phobius"/>
    </source>
</evidence>
<sequence length="318" mass="31907">MPDPAVSRFAGALALGGAVLVGVLTALQARVNGQLGVRFEDGFVAAAVSFSSGLVLVVAVCLLLPAGRAGLRRLGAAVRAHAVPWWMFAGGAAGAFSVATQGLTVGIIGVALYTVGSVAGGTVAGLVLDRVGYAPGGVMAVTVPRLIGGALAVGAVALALTGPALRGIPWWMPVLPFFVGAGIAWQQATNGRLRQRIDSALVATLVNFAGGTLLLLVVAGVHVALSGPPAPAPTEVWVYVGGALGVAYIFLSAAIVQRTGVLLLGLGVVVGQLVSSLLIDLVWPAPGTPGTAEGAFMIALALASVAVATARPRRRRRR</sequence>
<feature type="transmembrane region" description="Helical" evidence="1">
    <location>
        <begin position="295"/>
        <end position="312"/>
    </location>
</feature>
<dbReference type="InterPro" id="IPR006750">
    <property type="entry name" value="YdcZ"/>
</dbReference>
<proteinExistence type="predicted"/>
<feature type="transmembrane region" description="Helical" evidence="1">
    <location>
        <begin position="263"/>
        <end position="283"/>
    </location>
</feature>
<gene>
    <name evidence="2" type="ORF">XI38_08615</name>
</gene>
<feature type="transmembrane region" description="Helical" evidence="1">
    <location>
        <begin position="200"/>
        <end position="224"/>
    </location>
</feature>
<keyword evidence="1" id="KW-0472">Membrane</keyword>
<dbReference type="KEGG" id="mcw:A8L33_13540"/>
<accession>A0A0M8MN75</accession>
<feature type="transmembrane region" description="Helical" evidence="1">
    <location>
        <begin position="42"/>
        <end position="64"/>
    </location>
</feature>
<feature type="transmembrane region" description="Helical" evidence="1">
    <location>
        <begin position="105"/>
        <end position="128"/>
    </location>
</feature>
<evidence type="ECO:0008006" key="4">
    <source>
        <dbReference type="Google" id="ProtNLM"/>
    </source>
</evidence>
<dbReference type="Pfam" id="PF04657">
    <property type="entry name" value="DMT_YdcZ"/>
    <property type="match status" value="2"/>
</dbReference>
<feature type="transmembrane region" description="Helical" evidence="1">
    <location>
        <begin position="140"/>
        <end position="162"/>
    </location>
</feature>
<dbReference type="AlphaFoldDB" id="A0A0M8MN75"/>
<keyword evidence="3" id="KW-1185">Reference proteome</keyword>
<keyword evidence="1" id="KW-1133">Transmembrane helix</keyword>
<dbReference type="PATRIC" id="fig|84292.3.peg.1756"/>
<dbReference type="Proteomes" id="UP000037737">
    <property type="component" value="Unassembled WGS sequence"/>
</dbReference>
<dbReference type="EMBL" id="LAVO01000007">
    <property type="protein sequence ID" value="KOS10914.1"/>
    <property type="molecule type" value="Genomic_DNA"/>
</dbReference>
<dbReference type="GO" id="GO:0005886">
    <property type="term" value="C:plasma membrane"/>
    <property type="evidence" value="ECO:0007669"/>
    <property type="project" value="TreeGrafter"/>
</dbReference>
<keyword evidence="1" id="KW-0812">Transmembrane</keyword>
<feature type="transmembrane region" description="Helical" evidence="1">
    <location>
        <begin position="76"/>
        <end position="99"/>
    </location>
</feature>
<name>A0A0M8MN75_9MICO</name>
<reference evidence="2" key="1">
    <citation type="submission" date="2015-04" db="EMBL/GenBank/DDBJ databases">
        <title>Complete genome sequence of Microbacterium chocolatum SIT 101, a bacterium enantioselectively hydrolyzing mesomeric diesters.</title>
        <authorList>
            <person name="Li X."/>
            <person name="Xu Y."/>
        </authorList>
    </citation>
    <scope>NUCLEOTIDE SEQUENCE [LARGE SCALE GENOMIC DNA]</scope>
    <source>
        <strain evidence="2">SIT 101</strain>
    </source>
</reference>
<organism evidence="2 3">
    <name type="scientific">Microbacterium aurantiacum</name>
    <dbReference type="NCBI Taxonomy" id="162393"/>
    <lineage>
        <taxon>Bacteria</taxon>
        <taxon>Bacillati</taxon>
        <taxon>Actinomycetota</taxon>
        <taxon>Actinomycetes</taxon>
        <taxon>Micrococcales</taxon>
        <taxon>Microbacteriaceae</taxon>
        <taxon>Microbacterium</taxon>
    </lineage>
</organism>
<evidence type="ECO:0000313" key="3">
    <source>
        <dbReference type="Proteomes" id="UP000037737"/>
    </source>
</evidence>
<dbReference type="PANTHER" id="PTHR34821:SF2">
    <property type="entry name" value="INNER MEMBRANE PROTEIN YDCZ"/>
    <property type="match status" value="1"/>
</dbReference>
<evidence type="ECO:0000313" key="2">
    <source>
        <dbReference type="EMBL" id="KOS10914.1"/>
    </source>
</evidence>
<comment type="caution">
    <text evidence="2">The sequence shown here is derived from an EMBL/GenBank/DDBJ whole genome shotgun (WGS) entry which is preliminary data.</text>
</comment>
<protein>
    <recommendedName>
        <fullName evidence="4">Transporter family-2 protein</fullName>
    </recommendedName>
</protein>
<feature type="transmembrane region" description="Helical" evidence="1">
    <location>
        <begin position="236"/>
        <end position="256"/>
    </location>
</feature>